<dbReference type="AlphaFoldDB" id="A0AAN5C720"/>
<protein>
    <recommendedName>
        <fullName evidence="9">AMP-binding protein</fullName>
    </recommendedName>
</protein>
<evidence type="ECO:0000256" key="1">
    <source>
        <dbReference type="ARBA" id="ARBA00004275"/>
    </source>
</evidence>
<dbReference type="Pfam" id="PF13193">
    <property type="entry name" value="AMP-binding_C"/>
    <property type="match status" value="1"/>
</dbReference>
<dbReference type="Proteomes" id="UP001328107">
    <property type="component" value="Unassembled WGS sequence"/>
</dbReference>
<dbReference type="EMBL" id="BTRK01000001">
    <property type="protein sequence ID" value="GMR33065.1"/>
    <property type="molecule type" value="Genomic_DNA"/>
</dbReference>
<comment type="similarity">
    <text evidence="2">Belongs to the ATP-dependent AMP-binding enzyme family.</text>
</comment>
<evidence type="ECO:0000256" key="3">
    <source>
        <dbReference type="ARBA" id="ARBA00022598"/>
    </source>
</evidence>
<keyword evidence="3" id="KW-0436">Ligase</keyword>
<dbReference type="InterPro" id="IPR042099">
    <property type="entry name" value="ANL_N_sf"/>
</dbReference>
<dbReference type="PANTHER" id="PTHR24096:SF149">
    <property type="entry name" value="AMP-BINDING DOMAIN-CONTAINING PROTEIN-RELATED"/>
    <property type="match status" value="1"/>
</dbReference>
<dbReference type="InterPro" id="IPR045851">
    <property type="entry name" value="AMP-bd_C_sf"/>
</dbReference>
<dbReference type="PANTHER" id="PTHR24096">
    <property type="entry name" value="LONG-CHAIN-FATTY-ACID--COA LIGASE"/>
    <property type="match status" value="1"/>
</dbReference>
<evidence type="ECO:0000256" key="4">
    <source>
        <dbReference type="ARBA" id="ARBA00023140"/>
    </source>
</evidence>
<evidence type="ECO:0000259" key="6">
    <source>
        <dbReference type="Pfam" id="PF13193"/>
    </source>
</evidence>
<name>A0AAN5C720_9BILA</name>
<feature type="domain" description="AMP-dependent synthetase/ligase" evidence="5">
    <location>
        <begin position="48"/>
        <end position="429"/>
    </location>
</feature>
<evidence type="ECO:0000313" key="8">
    <source>
        <dbReference type="Proteomes" id="UP001328107"/>
    </source>
</evidence>
<gene>
    <name evidence="7" type="ORF">PMAYCL1PPCAC_03260</name>
</gene>
<evidence type="ECO:0000256" key="2">
    <source>
        <dbReference type="ARBA" id="ARBA00006432"/>
    </source>
</evidence>
<evidence type="ECO:0000259" key="5">
    <source>
        <dbReference type="Pfam" id="PF00501"/>
    </source>
</evidence>
<dbReference type="InterPro" id="IPR000873">
    <property type="entry name" value="AMP-dep_synth/lig_dom"/>
</dbReference>
<comment type="subcellular location">
    <subcellularLocation>
        <location evidence="1">Peroxisome</location>
    </subcellularLocation>
</comment>
<dbReference type="Gene3D" id="3.40.50.12780">
    <property type="entry name" value="N-terminal domain of ligase-like"/>
    <property type="match status" value="1"/>
</dbReference>
<dbReference type="SUPFAM" id="SSF56801">
    <property type="entry name" value="Acetyl-CoA synthetase-like"/>
    <property type="match status" value="1"/>
</dbReference>
<evidence type="ECO:0008006" key="9">
    <source>
        <dbReference type="Google" id="ProtNLM"/>
    </source>
</evidence>
<evidence type="ECO:0000313" key="7">
    <source>
        <dbReference type="EMBL" id="GMR33065.1"/>
    </source>
</evidence>
<sequence length="601" mass="66817">MSDKPISRNDKFLKKWRCTLNDKVLKSPCAPLPIPQETLIHRVLRSLRAHAVKFPLKPAVIEAFNQERSLTFQQIRDKALSFAAFLVANGVSIGDRATVALPNSIEWPVLHLGTWAAGGTIVGSNTAFKLYDTVYQLRDSSSSVIIVAEHLLDTMLAAAKQCSSVKLIICVRSSDSSRSLPEGVVDFKDTFLYEPIRKIAPVTPDSLAMIYYTSGTTGMPKGVVHTQRSFHCAVETMRSHWEQEIYPVLLGEENAVDWYQESQIIATSCASIYGFRLLNWFMITGSPIVLMKSFDGDVYLDVVETFKPRMLAVSPPIFAFLAKDFKAKKALSSVQMVMCTSAPLSKDLSDAFFSRYPSVKYIVQSYGMTELGGSAHLPLLLEEGVNAATGVVSAYYEQKIVDPDTLEVCIQGERGELWLRGAPQTIGYWNNPEATKSLIDEEGWVHTGDIGYVDKRGLVHLVDRLKELIKVNYKHQILQVAPAQVEGVLLACHQIRDAAVVGVSNHNKTGEFIRAFVVAADQTLTGREVEALVADNLAEFKHITGGVVFVDQIPRTSTGKILRRVLRERVQPVKEEEITHIDFHSSLSQKLFQQLSLMQVS</sequence>
<keyword evidence="8" id="KW-1185">Reference proteome</keyword>
<comment type="caution">
    <text evidence="7">The sequence shown here is derived from an EMBL/GenBank/DDBJ whole genome shotgun (WGS) entry which is preliminary data.</text>
</comment>
<feature type="domain" description="AMP-binding enzyme C-terminal" evidence="6">
    <location>
        <begin position="485"/>
        <end position="560"/>
    </location>
</feature>
<reference evidence="8" key="1">
    <citation type="submission" date="2022-10" db="EMBL/GenBank/DDBJ databases">
        <title>Genome assembly of Pristionchus species.</title>
        <authorList>
            <person name="Yoshida K."/>
            <person name="Sommer R.J."/>
        </authorList>
    </citation>
    <scope>NUCLEOTIDE SEQUENCE [LARGE SCALE GENOMIC DNA]</scope>
    <source>
        <strain evidence="8">RS5460</strain>
    </source>
</reference>
<dbReference type="Pfam" id="PF00501">
    <property type="entry name" value="AMP-binding"/>
    <property type="match status" value="1"/>
</dbReference>
<dbReference type="GO" id="GO:0005777">
    <property type="term" value="C:peroxisome"/>
    <property type="evidence" value="ECO:0007669"/>
    <property type="project" value="UniProtKB-SubCell"/>
</dbReference>
<dbReference type="PROSITE" id="PS00455">
    <property type="entry name" value="AMP_BINDING"/>
    <property type="match status" value="1"/>
</dbReference>
<dbReference type="InterPro" id="IPR020845">
    <property type="entry name" value="AMP-binding_CS"/>
</dbReference>
<dbReference type="GO" id="GO:0016405">
    <property type="term" value="F:CoA-ligase activity"/>
    <property type="evidence" value="ECO:0007669"/>
    <property type="project" value="TreeGrafter"/>
</dbReference>
<proteinExistence type="inferred from homology"/>
<accession>A0AAN5C720</accession>
<dbReference type="InterPro" id="IPR025110">
    <property type="entry name" value="AMP-bd_C"/>
</dbReference>
<dbReference type="Gene3D" id="3.30.300.30">
    <property type="match status" value="1"/>
</dbReference>
<keyword evidence="4" id="KW-0576">Peroxisome</keyword>
<organism evidence="7 8">
    <name type="scientific">Pristionchus mayeri</name>
    <dbReference type="NCBI Taxonomy" id="1317129"/>
    <lineage>
        <taxon>Eukaryota</taxon>
        <taxon>Metazoa</taxon>
        <taxon>Ecdysozoa</taxon>
        <taxon>Nematoda</taxon>
        <taxon>Chromadorea</taxon>
        <taxon>Rhabditida</taxon>
        <taxon>Rhabditina</taxon>
        <taxon>Diplogasteromorpha</taxon>
        <taxon>Diplogasteroidea</taxon>
        <taxon>Neodiplogasteridae</taxon>
        <taxon>Pristionchus</taxon>
    </lineage>
</organism>